<protein>
    <submittedName>
        <fullName evidence="7">Glycosyltransferase</fullName>
    </submittedName>
</protein>
<sequence>MTDPTADARTVLQRVVFPVHGDPQALPLYLDAETWSWTESSDGGLTLLAKARGLDAENPNRRPLRLTSRNDITLLDGRRGLTVPAGRTISLGTYFNGFPASYWNTWTALDGVVLRVRTNGVGRVIVYRSNARGVVQRVDAVEVAGEATTEFDLPFTSFIDGGWLWFDLIADDADFSLVEGDWLAREGASPRTAGTATVSITTLNRGDYCTRLLTEIGNDEPTIALLDRVLVVDQGSERIVENAGYPAAQAVLGDRLQVIEQANLGGSGGFSRGMLETVRAGDSEYVLLLDDDVEVEPESIRRAITFGNFCNRPTIVGGHMLDMYDKSKLHAYAEGIRWDAFIWGPFTPDRHDFAESNLRQTRWMHRRFDVDYNGWWMSLIPVEVVRSIGLSLPVFIKWDDAEYSLRARAHGAATVSLPGAAVWHVSWVDKDDSHDWQAFFHARNRLVAALLHSPKRRGGKLWRSNLASDVKNLLTMDYYTVAMKHEAIRNVLRGPGQLHTDMVDRLARVRALGADFVESKPMRIAEELPRFPAREIKTITTSTVDPGPTGLAFVGWLTGKLWRHAFAKPVGTDSPRAHLAYQDARWFQVPEYDSVLVTNAEGSAVTWHVRNPRRFRRMLVDAVRLNLRYRRAWPRLSRQYRDALPEITSIDRWADSLGVDGRGSDES</sequence>
<organism evidence="7 8">
    <name type="scientific">Agromyces intestinalis</name>
    <dbReference type="NCBI Taxonomy" id="2592652"/>
    <lineage>
        <taxon>Bacteria</taxon>
        <taxon>Bacillati</taxon>
        <taxon>Actinomycetota</taxon>
        <taxon>Actinomycetes</taxon>
        <taxon>Micrococcales</taxon>
        <taxon>Microbacteriaceae</taxon>
        <taxon>Agromyces</taxon>
    </lineage>
</organism>
<evidence type="ECO:0000256" key="2">
    <source>
        <dbReference type="ARBA" id="ARBA00006739"/>
    </source>
</evidence>
<keyword evidence="4 7" id="KW-0808">Transferase</keyword>
<keyword evidence="8" id="KW-1185">Reference proteome</keyword>
<evidence type="ECO:0000256" key="3">
    <source>
        <dbReference type="ARBA" id="ARBA00022676"/>
    </source>
</evidence>
<dbReference type="InterPro" id="IPR040492">
    <property type="entry name" value="GlfT2_N"/>
</dbReference>
<dbReference type="Pfam" id="PF13641">
    <property type="entry name" value="Glyco_tranf_2_3"/>
    <property type="match status" value="1"/>
</dbReference>
<feature type="domain" description="Galactofuranosyltransferase GlfT2 N-terminal" evidence="5">
    <location>
        <begin position="73"/>
        <end position="184"/>
    </location>
</feature>
<dbReference type="RefSeq" id="WP_149159563.1">
    <property type="nucleotide sequence ID" value="NZ_CP043505.1"/>
</dbReference>
<evidence type="ECO:0000313" key="7">
    <source>
        <dbReference type="EMBL" id="QEO13540.1"/>
    </source>
</evidence>
<dbReference type="OrthoDB" id="3225550at2"/>
<accession>A0A5C1YDB8</accession>
<evidence type="ECO:0000259" key="6">
    <source>
        <dbReference type="Pfam" id="PF19320"/>
    </source>
</evidence>
<dbReference type="Pfam" id="PF19320">
    <property type="entry name" value="GlfT2_domain3"/>
    <property type="match status" value="1"/>
</dbReference>
<dbReference type="Gene3D" id="3.90.550.60">
    <property type="match status" value="1"/>
</dbReference>
<dbReference type="PANTHER" id="PTHR43179:SF12">
    <property type="entry name" value="GALACTOFURANOSYLTRANSFERASE GLFT2"/>
    <property type="match status" value="1"/>
</dbReference>
<dbReference type="InterPro" id="IPR045699">
    <property type="entry name" value="GlfT2_C"/>
</dbReference>
<dbReference type="Proteomes" id="UP000324678">
    <property type="component" value="Chromosome"/>
</dbReference>
<gene>
    <name evidence="7" type="ORF">FLP10_03245</name>
</gene>
<dbReference type="Pfam" id="PF17994">
    <property type="entry name" value="Glft2_N"/>
    <property type="match status" value="1"/>
</dbReference>
<evidence type="ECO:0000259" key="5">
    <source>
        <dbReference type="Pfam" id="PF17994"/>
    </source>
</evidence>
<dbReference type="KEGG" id="ail:FLP10_03245"/>
<name>A0A5C1YDB8_9MICO</name>
<comment type="pathway">
    <text evidence="1">Cell wall biogenesis; cell wall polysaccharide biosynthesis.</text>
</comment>
<evidence type="ECO:0000256" key="1">
    <source>
        <dbReference type="ARBA" id="ARBA00004776"/>
    </source>
</evidence>
<dbReference type="SUPFAM" id="SSF53448">
    <property type="entry name" value="Nucleotide-diphospho-sugar transferases"/>
    <property type="match status" value="1"/>
</dbReference>
<evidence type="ECO:0000256" key="4">
    <source>
        <dbReference type="ARBA" id="ARBA00022679"/>
    </source>
</evidence>
<dbReference type="PANTHER" id="PTHR43179">
    <property type="entry name" value="RHAMNOSYLTRANSFERASE WBBL"/>
    <property type="match status" value="1"/>
</dbReference>
<proteinExistence type="inferred from homology"/>
<keyword evidence="3" id="KW-0328">Glycosyltransferase</keyword>
<dbReference type="AlphaFoldDB" id="A0A5C1YDB8"/>
<dbReference type="GO" id="GO:0016757">
    <property type="term" value="F:glycosyltransferase activity"/>
    <property type="evidence" value="ECO:0007669"/>
    <property type="project" value="UniProtKB-KW"/>
</dbReference>
<feature type="domain" description="Galactofuranosyltransferase-2 C-terminal" evidence="6">
    <location>
        <begin position="463"/>
        <end position="655"/>
    </location>
</feature>
<reference evidence="7 8" key="1">
    <citation type="submission" date="2019-09" db="EMBL/GenBank/DDBJ databases">
        <title>Genome sequencing of strain KACC 19306.</title>
        <authorList>
            <person name="Heo J."/>
            <person name="Kim S.-J."/>
            <person name="Kim J.-S."/>
            <person name="Hong S.-B."/>
            <person name="Kwon S.-W."/>
        </authorList>
    </citation>
    <scope>NUCLEOTIDE SEQUENCE [LARGE SCALE GENOMIC DNA]</scope>
    <source>
        <strain evidence="7 8">KACC 19306</strain>
    </source>
</reference>
<dbReference type="EMBL" id="CP043505">
    <property type="protein sequence ID" value="QEO13540.1"/>
    <property type="molecule type" value="Genomic_DNA"/>
</dbReference>
<evidence type="ECO:0000313" key="8">
    <source>
        <dbReference type="Proteomes" id="UP000324678"/>
    </source>
</evidence>
<dbReference type="InterPro" id="IPR029044">
    <property type="entry name" value="Nucleotide-diphossugar_trans"/>
</dbReference>
<comment type="similarity">
    <text evidence="2">Belongs to the glycosyltransferase 2 family.</text>
</comment>